<dbReference type="GO" id="GO:0016020">
    <property type="term" value="C:membrane"/>
    <property type="evidence" value="ECO:0007669"/>
    <property type="project" value="UniProtKB-SubCell"/>
</dbReference>
<feature type="domain" description="Fatty acid desaturase" evidence="13">
    <location>
        <begin position="6"/>
        <end position="229"/>
    </location>
</feature>
<dbReference type="GO" id="GO:0006633">
    <property type="term" value="P:fatty acid biosynthetic process"/>
    <property type="evidence" value="ECO:0007669"/>
    <property type="project" value="UniProtKB-KW"/>
</dbReference>
<feature type="transmembrane region" description="Helical" evidence="12">
    <location>
        <begin position="41"/>
        <end position="59"/>
    </location>
</feature>
<dbReference type="CDD" id="cd03505">
    <property type="entry name" value="Delta9-FADS-like"/>
    <property type="match status" value="1"/>
</dbReference>
<gene>
    <name evidence="14" type="ORF">EGI31_07110</name>
</gene>
<evidence type="ECO:0000256" key="4">
    <source>
        <dbReference type="ARBA" id="ARBA00022692"/>
    </source>
</evidence>
<comment type="caution">
    <text evidence="14">The sequence shown here is derived from an EMBL/GenBank/DDBJ whole genome shotgun (WGS) entry which is preliminary data.</text>
</comment>
<evidence type="ECO:0000256" key="5">
    <source>
        <dbReference type="ARBA" id="ARBA00022832"/>
    </source>
</evidence>
<evidence type="ECO:0000256" key="11">
    <source>
        <dbReference type="ARBA" id="ARBA00023160"/>
    </source>
</evidence>
<evidence type="ECO:0000256" key="9">
    <source>
        <dbReference type="ARBA" id="ARBA00023098"/>
    </source>
</evidence>
<dbReference type="RefSeq" id="WP_255036494.1">
    <property type="nucleotide sequence ID" value="NZ_RJUF01000014.1"/>
</dbReference>
<evidence type="ECO:0000256" key="7">
    <source>
        <dbReference type="ARBA" id="ARBA00023002"/>
    </source>
</evidence>
<dbReference type="EMBL" id="RJUF01000014">
    <property type="protein sequence ID" value="MCP9762721.1"/>
    <property type="molecule type" value="Genomic_DNA"/>
</dbReference>
<reference evidence="14 15" key="1">
    <citation type="submission" date="2018-11" db="EMBL/GenBank/DDBJ databases">
        <title>Novel bacteria species description.</title>
        <authorList>
            <person name="Han J.-H."/>
        </authorList>
    </citation>
    <scope>NUCLEOTIDE SEQUENCE [LARGE SCALE GENOMIC DNA]</scope>
    <source>
        <strain evidence="14 15">KCTC23259</strain>
    </source>
</reference>
<evidence type="ECO:0000313" key="14">
    <source>
        <dbReference type="EMBL" id="MCP9762721.1"/>
    </source>
</evidence>
<dbReference type="GO" id="GO:0016717">
    <property type="term" value="F:oxidoreductase activity, acting on paired donors, with oxidation of a pair of donors resulting in the reduction of molecular oxygen to two molecules of water"/>
    <property type="evidence" value="ECO:0007669"/>
    <property type="project" value="InterPro"/>
</dbReference>
<keyword evidence="5" id="KW-0276">Fatty acid metabolism</keyword>
<evidence type="ECO:0000256" key="6">
    <source>
        <dbReference type="ARBA" id="ARBA00022989"/>
    </source>
</evidence>
<dbReference type="InterPro" id="IPR015876">
    <property type="entry name" value="Acyl-CoA_DS"/>
</dbReference>
<keyword evidence="6 12" id="KW-1133">Transmembrane helix</keyword>
<protein>
    <submittedName>
        <fullName evidence="14">Acyl-CoA desaturase</fullName>
    </submittedName>
</protein>
<keyword evidence="8" id="KW-0408">Iron</keyword>
<dbReference type="PANTHER" id="PTHR11351:SF31">
    <property type="entry name" value="DESATURASE 1, ISOFORM A-RELATED"/>
    <property type="match status" value="1"/>
</dbReference>
<evidence type="ECO:0000256" key="10">
    <source>
        <dbReference type="ARBA" id="ARBA00023136"/>
    </source>
</evidence>
<comment type="similarity">
    <text evidence="2">Belongs to the fatty acid desaturase type 2 family.</text>
</comment>
<accession>A0AAE3H2F0</accession>
<sequence>MAILIFFISHWYLSLFAQTFFLHRYAAHKMFTMSPRMEKLFYWLTFIFQGSSFLSPYAYGVMHRLHHAFADTEHDPHSPSFSKNLFDMMWKTKNYYQEICNRVDSVEAKFKKNVPHWEFMEKLADTWVSRIGWGVAYTLFYFYFAESYWVFLLLPIHFLMGPVHGVIINWFAHKYGYRNYDVDDTAKNLLPVDVLMMGESYHNNHHKFGGRANFGVKWHEFDPTYPIIKILDKLKLIKLKPNNDLNYM</sequence>
<organism evidence="14 15">
    <name type="scientific">Lacihabitans soyangensis</name>
    <dbReference type="NCBI Taxonomy" id="869394"/>
    <lineage>
        <taxon>Bacteria</taxon>
        <taxon>Pseudomonadati</taxon>
        <taxon>Bacteroidota</taxon>
        <taxon>Cytophagia</taxon>
        <taxon>Cytophagales</taxon>
        <taxon>Leadbetterellaceae</taxon>
        <taxon>Lacihabitans</taxon>
    </lineage>
</organism>
<dbReference type="Pfam" id="PF00487">
    <property type="entry name" value="FA_desaturase"/>
    <property type="match status" value="1"/>
</dbReference>
<keyword evidence="15" id="KW-1185">Reference proteome</keyword>
<evidence type="ECO:0000256" key="2">
    <source>
        <dbReference type="ARBA" id="ARBA00008749"/>
    </source>
</evidence>
<evidence type="ECO:0000259" key="13">
    <source>
        <dbReference type="Pfam" id="PF00487"/>
    </source>
</evidence>
<evidence type="ECO:0000313" key="15">
    <source>
        <dbReference type="Proteomes" id="UP001204144"/>
    </source>
</evidence>
<keyword evidence="7" id="KW-0560">Oxidoreductase</keyword>
<dbReference type="Proteomes" id="UP001204144">
    <property type="component" value="Unassembled WGS sequence"/>
</dbReference>
<proteinExistence type="inferred from homology"/>
<keyword evidence="9" id="KW-0443">Lipid metabolism</keyword>
<feature type="transmembrane region" description="Helical" evidence="12">
    <location>
        <begin position="150"/>
        <end position="172"/>
    </location>
</feature>
<evidence type="ECO:0000256" key="3">
    <source>
        <dbReference type="ARBA" id="ARBA00022516"/>
    </source>
</evidence>
<comment type="subcellular location">
    <subcellularLocation>
        <location evidence="1">Membrane</location>
        <topology evidence="1">Multi-pass membrane protein</topology>
    </subcellularLocation>
</comment>
<evidence type="ECO:0000256" key="1">
    <source>
        <dbReference type="ARBA" id="ARBA00004141"/>
    </source>
</evidence>
<keyword evidence="4 12" id="KW-0812">Transmembrane</keyword>
<dbReference type="AlphaFoldDB" id="A0AAE3H2F0"/>
<dbReference type="InterPro" id="IPR005804">
    <property type="entry name" value="FA_desaturase_dom"/>
</dbReference>
<dbReference type="PANTHER" id="PTHR11351">
    <property type="entry name" value="ACYL-COA DESATURASE"/>
    <property type="match status" value="1"/>
</dbReference>
<name>A0AAE3H2F0_9BACT</name>
<evidence type="ECO:0000256" key="12">
    <source>
        <dbReference type="SAM" id="Phobius"/>
    </source>
</evidence>
<keyword evidence="11" id="KW-0275">Fatty acid biosynthesis</keyword>
<evidence type="ECO:0000256" key="8">
    <source>
        <dbReference type="ARBA" id="ARBA00023004"/>
    </source>
</evidence>
<keyword evidence="3" id="KW-0444">Lipid biosynthesis</keyword>
<keyword evidence="10 12" id="KW-0472">Membrane</keyword>